<dbReference type="InterPro" id="IPR036259">
    <property type="entry name" value="MFS_trans_sf"/>
</dbReference>
<feature type="transmembrane region" description="Helical" evidence="6">
    <location>
        <begin position="151"/>
        <end position="182"/>
    </location>
</feature>
<evidence type="ECO:0000259" key="7">
    <source>
        <dbReference type="PROSITE" id="PS50850"/>
    </source>
</evidence>
<keyword evidence="2" id="KW-0813">Transport</keyword>
<dbReference type="InterPro" id="IPR011701">
    <property type="entry name" value="MFS"/>
</dbReference>
<organism evidence="8 9">
    <name type="scientific">Streptococcus downei MFe28</name>
    <dbReference type="NCBI Taxonomy" id="764290"/>
    <lineage>
        <taxon>Bacteria</taxon>
        <taxon>Bacillati</taxon>
        <taxon>Bacillota</taxon>
        <taxon>Bacilli</taxon>
        <taxon>Lactobacillales</taxon>
        <taxon>Streptococcaceae</taxon>
        <taxon>Streptococcus</taxon>
    </lineage>
</organism>
<dbReference type="PANTHER" id="PTHR43826">
    <property type="entry name" value="GLUCOSE-6-PHOSPHATE EXCHANGER SLC37A4"/>
    <property type="match status" value="1"/>
</dbReference>
<keyword evidence="5 6" id="KW-0472">Membrane</keyword>
<dbReference type="InterPro" id="IPR051337">
    <property type="entry name" value="OPA_Antiporter"/>
</dbReference>
<keyword evidence="4 6" id="KW-1133">Transmembrane helix</keyword>
<dbReference type="Gene3D" id="1.20.1250.20">
    <property type="entry name" value="MFS general substrate transporter like domains"/>
    <property type="match status" value="1"/>
</dbReference>
<feature type="transmembrane region" description="Helical" evidence="6">
    <location>
        <begin position="118"/>
        <end position="139"/>
    </location>
</feature>
<feature type="domain" description="Major facilitator superfamily (MFS) profile" evidence="7">
    <location>
        <begin position="31"/>
        <end position="184"/>
    </location>
</feature>
<dbReference type="SUPFAM" id="SSF103473">
    <property type="entry name" value="MFS general substrate transporter"/>
    <property type="match status" value="1"/>
</dbReference>
<evidence type="ECO:0000256" key="5">
    <source>
        <dbReference type="ARBA" id="ARBA00023136"/>
    </source>
</evidence>
<dbReference type="AlphaFoldDB" id="A0A380JFJ8"/>
<evidence type="ECO:0000256" key="2">
    <source>
        <dbReference type="ARBA" id="ARBA00022448"/>
    </source>
</evidence>
<sequence>MFPFLQPALDSTEKIPDHRIKSSYRWHQTGVLAALCLGYIGYYIIRLIFTTEQNDIMKAYGYTTAQIGLVLSCFGVGYAISKLFMGALSDKSNTIRYLATGLIVSAVLNIGLGATRNFYIMMALMLIMSIAQGMGAAACQRTIQLWWGKRLRGTIFAIWSSAHNAGAFCCVAVVQLASFLLWGV</sequence>
<dbReference type="Proteomes" id="UP000254082">
    <property type="component" value="Unassembled WGS sequence"/>
</dbReference>
<dbReference type="GO" id="GO:0005886">
    <property type="term" value="C:plasma membrane"/>
    <property type="evidence" value="ECO:0007669"/>
    <property type="project" value="UniProtKB-SubCell"/>
</dbReference>
<evidence type="ECO:0000256" key="1">
    <source>
        <dbReference type="ARBA" id="ARBA00004651"/>
    </source>
</evidence>
<comment type="subcellular location">
    <subcellularLocation>
        <location evidence="1">Cell membrane</location>
        <topology evidence="1">Multi-pass membrane protein</topology>
    </subcellularLocation>
</comment>
<evidence type="ECO:0000313" key="8">
    <source>
        <dbReference type="EMBL" id="SUN37143.1"/>
    </source>
</evidence>
<dbReference type="PROSITE" id="PS50850">
    <property type="entry name" value="MFS"/>
    <property type="match status" value="1"/>
</dbReference>
<accession>A0A380JFJ8</accession>
<name>A0A380JFJ8_STRDO</name>
<evidence type="ECO:0000256" key="4">
    <source>
        <dbReference type="ARBA" id="ARBA00022989"/>
    </source>
</evidence>
<dbReference type="Pfam" id="PF07690">
    <property type="entry name" value="MFS_1"/>
    <property type="match status" value="1"/>
</dbReference>
<reference evidence="8 9" key="1">
    <citation type="submission" date="2018-06" db="EMBL/GenBank/DDBJ databases">
        <authorList>
            <consortium name="Pathogen Informatics"/>
            <person name="Doyle S."/>
        </authorList>
    </citation>
    <scope>NUCLEOTIDE SEQUENCE [LARGE SCALE GENOMIC DNA]</scope>
    <source>
        <strain evidence="9">NCTC 11391</strain>
    </source>
</reference>
<proteinExistence type="predicted"/>
<dbReference type="GO" id="GO:0061513">
    <property type="term" value="F:glucose 6-phosphate:phosphate antiporter activity"/>
    <property type="evidence" value="ECO:0007669"/>
    <property type="project" value="TreeGrafter"/>
</dbReference>
<evidence type="ECO:0000256" key="6">
    <source>
        <dbReference type="SAM" id="Phobius"/>
    </source>
</evidence>
<dbReference type="InterPro" id="IPR020846">
    <property type="entry name" value="MFS_dom"/>
</dbReference>
<feature type="transmembrane region" description="Helical" evidence="6">
    <location>
        <begin position="61"/>
        <end position="81"/>
    </location>
</feature>
<gene>
    <name evidence="8" type="primary">glpT_2</name>
    <name evidence="8" type="ORF">NCTC11391_01937</name>
</gene>
<dbReference type="PANTHER" id="PTHR43826:SF6">
    <property type="entry name" value="GLYCEROL-3-PHOSPHATE TRANSPORTER"/>
    <property type="match status" value="1"/>
</dbReference>
<feature type="transmembrane region" description="Helical" evidence="6">
    <location>
        <begin position="93"/>
        <end position="112"/>
    </location>
</feature>
<protein>
    <submittedName>
        <fullName evidence="8">Glycerol-3-phosphate transporter</fullName>
    </submittedName>
</protein>
<evidence type="ECO:0000313" key="9">
    <source>
        <dbReference type="Proteomes" id="UP000254082"/>
    </source>
</evidence>
<feature type="transmembrane region" description="Helical" evidence="6">
    <location>
        <begin position="29"/>
        <end position="49"/>
    </location>
</feature>
<keyword evidence="3 6" id="KW-0812">Transmembrane</keyword>
<keyword evidence="9" id="KW-1185">Reference proteome</keyword>
<dbReference type="GO" id="GO:0035435">
    <property type="term" value="P:phosphate ion transmembrane transport"/>
    <property type="evidence" value="ECO:0007669"/>
    <property type="project" value="TreeGrafter"/>
</dbReference>
<dbReference type="EMBL" id="UHFA01000002">
    <property type="protein sequence ID" value="SUN37143.1"/>
    <property type="molecule type" value="Genomic_DNA"/>
</dbReference>
<evidence type="ECO:0000256" key="3">
    <source>
        <dbReference type="ARBA" id="ARBA00022692"/>
    </source>
</evidence>